<gene>
    <name evidence="4" type="ORF">D16iCDA_12375</name>
</gene>
<keyword evidence="3" id="KW-0472">Membrane</keyword>
<dbReference type="RefSeq" id="WP_070880427.1">
    <property type="nucleotide sequence ID" value="NZ_CP076114.1"/>
</dbReference>
<dbReference type="Pfam" id="PF06977">
    <property type="entry name" value="SdiA-regulated"/>
    <property type="match status" value="1"/>
</dbReference>
<dbReference type="Proteomes" id="UP000887421">
    <property type="component" value="Chromosome"/>
</dbReference>
<organism evidence="4 5">
    <name type="scientific">Phytopseudomonas seleniipraecipitans</name>
    <dbReference type="NCBI Taxonomy" id="640205"/>
    <lineage>
        <taxon>Bacteria</taxon>
        <taxon>Pseudomonadati</taxon>
        <taxon>Pseudomonadota</taxon>
        <taxon>Gammaproteobacteria</taxon>
        <taxon>Pseudomonadales</taxon>
        <taxon>Pseudomonadaceae</taxon>
        <taxon>Phytopseudomonas</taxon>
    </lineage>
</organism>
<evidence type="ECO:0000256" key="1">
    <source>
        <dbReference type="ARBA" id="ARBA00004236"/>
    </source>
</evidence>
<evidence type="ECO:0000256" key="2">
    <source>
        <dbReference type="ARBA" id="ARBA00022475"/>
    </source>
</evidence>
<dbReference type="InterPro" id="IPR009722">
    <property type="entry name" value="YjiK/CarP"/>
</dbReference>
<dbReference type="EMBL" id="CP076114">
    <property type="protein sequence ID" value="UUD62497.1"/>
    <property type="molecule type" value="Genomic_DNA"/>
</dbReference>
<evidence type="ECO:0000256" key="3">
    <source>
        <dbReference type="ARBA" id="ARBA00023136"/>
    </source>
</evidence>
<name>A0ABY5J364_9GAMM</name>
<keyword evidence="5" id="KW-1185">Reference proteome</keyword>
<accession>A0ABY5J364</accession>
<reference evidence="4" key="1">
    <citation type="submission" date="2021-05" db="EMBL/GenBank/DDBJ databases">
        <title>Complete genome sequence of Pseudomonas seleniipraecipitans strain D1-6.</title>
        <authorList>
            <person name="Lafi F."/>
            <person name="Eida A."/>
            <person name="Alam I."/>
            <person name="Hert H."/>
            <person name="Saad M."/>
        </authorList>
    </citation>
    <scope>NUCLEOTIDE SEQUENCE</scope>
    <source>
        <strain evidence="4">D1-6</strain>
    </source>
</reference>
<protein>
    <submittedName>
        <fullName evidence="4">SdiA-regulated domain-containing protein</fullName>
    </submittedName>
</protein>
<comment type="subcellular location">
    <subcellularLocation>
        <location evidence="1">Cell membrane</location>
    </subcellularLocation>
</comment>
<proteinExistence type="predicted"/>
<evidence type="ECO:0000313" key="5">
    <source>
        <dbReference type="Proteomes" id="UP000887421"/>
    </source>
</evidence>
<sequence length="304" mass="33742">MRRLFSFKAILLSLLLIAALLLAVWGQELRVFERAWFNLQQPDDAPANALWLDGYQVTRDAQVIEGLDDDVSALAYDPLRKSLFTVTNQKPRLIELSLDGKVLREIELVGFGDPEAVEYVAPGIFVIADERPQRLVEVRIDDATTRVDAADGQQLSLGLEMEAKNKGFEGLAYDLAGKRLFVAKERDPLRIYEVQGFPHFDPHSPSAIRIIDDRERDAGLFVRDLSSLQYVAGSGHLLALSDDSRLLVELDTQGKAVSSLSLIGGQQGLKESVPQAEGIALDENGVIYLISEPNLFYTFSKKAE</sequence>
<evidence type="ECO:0000313" key="4">
    <source>
        <dbReference type="EMBL" id="UUD62497.1"/>
    </source>
</evidence>
<keyword evidence="2" id="KW-1003">Cell membrane</keyword>
<dbReference type="SUPFAM" id="SSF50956">
    <property type="entry name" value="Thermostable phytase (3-phytase)"/>
    <property type="match status" value="1"/>
</dbReference>
<dbReference type="CDD" id="cd09971">
    <property type="entry name" value="SdiA-regulated"/>
    <property type="match status" value="1"/>
</dbReference>